<reference evidence="8" key="1">
    <citation type="journal article" date="2021" name="Nat. Commun.">
        <title>Genetic determinants of endophytism in the Arabidopsis root mycobiome.</title>
        <authorList>
            <person name="Mesny F."/>
            <person name="Miyauchi S."/>
            <person name="Thiergart T."/>
            <person name="Pickel B."/>
            <person name="Atanasova L."/>
            <person name="Karlsson M."/>
            <person name="Huettel B."/>
            <person name="Barry K.W."/>
            <person name="Haridas S."/>
            <person name="Chen C."/>
            <person name="Bauer D."/>
            <person name="Andreopoulos W."/>
            <person name="Pangilinan J."/>
            <person name="LaButti K."/>
            <person name="Riley R."/>
            <person name="Lipzen A."/>
            <person name="Clum A."/>
            <person name="Drula E."/>
            <person name="Henrissat B."/>
            <person name="Kohler A."/>
            <person name="Grigoriev I.V."/>
            <person name="Martin F.M."/>
            <person name="Hacquard S."/>
        </authorList>
    </citation>
    <scope>NUCLEOTIDE SEQUENCE</scope>
    <source>
        <strain evidence="8">MPI-CAGE-CH-0230</strain>
    </source>
</reference>
<keyword evidence="3 6" id="KW-1133">Transmembrane helix</keyword>
<proteinExistence type="inferred from homology"/>
<evidence type="ECO:0000256" key="2">
    <source>
        <dbReference type="ARBA" id="ARBA00022692"/>
    </source>
</evidence>
<dbReference type="InterPro" id="IPR052337">
    <property type="entry name" value="SAT4-like"/>
</dbReference>
<dbReference type="PANTHER" id="PTHR33048:SF92">
    <property type="entry name" value="INTEGRAL MEMBRANE PROTEIN"/>
    <property type="match status" value="1"/>
</dbReference>
<evidence type="ECO:0000313" key="9">
    <source>
        <dbReference type="Proteomes" id="UP000756346"/>
    </source>
</evidence>
<name>A0A9P8Y2Z8_9PEZI</name>
<dbReference type="Proteomes" id="UP000756346">
    <property type="component" value="Unassembled WGS sequence"/>
</dbReference>
<feature type="transmembrane region" description="Helical" evidence="6">
    <location>
        <begin position="179"/>
        <end position="197"/>
    </location>
</feature>
<dbReference type="InterPro" id="IPR049326">
    <property type="entry name" value="Rhodopsin_dom_fungi"/>
</dbReference>
<protein>
    <recommendedName>
        <fullName evidence="7">Rhodopsin domain-containing protein</fullName>
    </recommendedName>
</protein>
<dbReference type="PANTHER" id="PTHR33048">
    <property type="entry name" value="PTH11-LIKE INTEGRAL MEMBRANE PROTEIN (AFU_ORTHOLOGUE AFUA_5G11245)"/>
    <property type="match status" value="1"/>
</dbReference>
<evidence type="ECO:0000256" key="4">
    <source>
        <dbReference type="ARBA" id="ARBA00023136"/>
    </source>
</evidence>
<feature type="transmembrane region" description="Helical" evidence="6">
    <location>
        <begin position="128"/>
        <end position="151"/>
    </location>
</feature>
<feature type="domain" description="Rhodopsin" evidence="7">
    <location>
        <begin position="32"/>
        <end position="234"/>
    </location>
</feature>
<dbReference type="RefSeq" id="XP_046011044.1">
    <property type="nucleotide sequence ID" value="XM_046150136.1"/>
</dbReference>
<keyword evidence="9" id="KW-1185">Reference proteome</keyword>
<organism evidence="8 9">
    <name type="scientific">Microdochium trichocladiopsis</name>
    <dbReference type="NCBI Taxonomy" id="1682393"/>
    <lineage>
        <taxon>Eukaryota</taxon>
        <taxon>Fungi</taxon>
        <taxon>Dikarya</taxon>
        <taxon>Ascomycota</taxon>
        <taxon>Pezizomycotina</taxon>
        <taxon>Sordariomycetes</taxon>
        <taxon>Xylariomycetidae</taxon>
        <taxon>Xylariales</taxon>
        <taxon>Microdochiaceae</taxon>
        <taxon>Microdochium</taxon>
    </lineage>
</organism>
<gene>
    <name evidence="8" type="ORF">B0I36DRAFT_245210</name>
</gene>
<dbReference type="Pfam" id="PF20684">
    <property type="entry name" value="Fung_rhodopsin"/>
    <property type="match status" value="1"/>
</dbReference>
<comment type="similarity">
    <text evidence="5">Belongs to the SAT4 family.</text>
</comment>
<sequence>MDRPYTDCLCDEPKQQIIEWCIVGVCIAILVVRLMVRARLRQWSFWLSDVLLGIGVLSFVVLSASNTYALMTGLDYFDHVYEERLAKAMLQVLFMDIVVFDTGYYWPRLSLLAFYNELFPVSEHKLRICLYIISVYTVCAFLSAVFIDLFWCGPDISVNWCVAPSCNVQTRAIPFYTNWAVGFSSELLVFALPFGMMNRLRSLGRREKAGLYCIFMLGLVTIFTGTARLIMAVHSIYSYATCKSPIVGLHPLPNRQSLISSSRCLLCRMGYPDPRRDIARTTAFASEFQADA</sequence>
<feature type="transmembrane region" description="Helical" evidence="6">
    <location>
        <begin position="209"/>
        <end position="237"/>
    </location>
</feature>
<accession>A0A9P8Y2Z8</accession>
<evidence type="ECO:0000256" key="5">
    <source>
        <dbReference type="ARBA" id="ARBA00038359"/>
    </source>
</evidence>
<dbReference type="EMBL" id="JAGTJQ010000006">
    <property type="protein sequence ID" value="KAH7028756.1"/>
    <property type="molecule type" value="Genomic_DNA"/>
</dbReference>
<feature type="transmembrane region" description="Helical" evidence="6">
    <location>
        <begin position="17"/>
        <end position="36"/>
    </location>
</feature>
<evidence type="ECO:0000259" key="7">
    <source>
        <dbReference type="Pfam" id="PF20684"/>
    </source>
</evidence>
<evidence type="ECO:0000256" key="3">
    <source>
        <dbReference type="ARBA" id="ARBA00022989"/>
    </source>
</evidence>
<comment type="subcellular location">
    <subcellularLocation>
        <location evidence="1">Membrane</location>
        <topology evidence="1">Multi-pass membrane protein</topology>
    </subcellularLocation>
</comment>
<evidence type="ECO:0000256" key="1">
    <source>
        <dbReference type="ARBA" id="ARBA00004141"/>
    </source>
</evidence>
<comment type="caution">
    <text evidence="8">The sequence shown here is derived from an EMBL/GenBank/DDBJ whole genome shotgun (WGS) entry which is preliminary data.</text>
</comment>
<feature type="transmembrane region" description="Helical" evidence="6">
    <location>
        <begin position="88"/>
        <end position="107"/>
    </location>
</feature>
<feature type="transmembrane region" description="Helical" evidence="6">
    <location>
        <begin position="43"/>
        <end position="68"/>
    </location>
</feature>
<dbReference type="OrthoDB" id="5273647at2759"/>
<dbReference type="GO" id="GO:0016020">
    <property type="term" value="C:membrane"/>
    <property type="evidence" value="ECO:0007669"/>
    <property type="project" value="UniProtKB-SubCell"/>
</dbReference>
<dbReference type="GeneID" id="70179682"/>
<keyword evidence="4 6" id="KW-0472">Membrane</keyword>
<evidence type="ECO:0000313" key="8">
    <source>
        <dbReference type="EMBL" id="KAH7028756.1"/>
    </source>
</evidence>
<dbReference type="AlphaFoldDB" id="A0A9P8Y2Z8"/>
<keyword evidence="2 6" id="KW-0812">Transmembrane</keyword>
<evidence type="ECO:0000256" key="6">
    <source>
        <dbReference type="SAM" id="Phobius"/>
    </source>
</evidence>